<reference evidence="2" key="1">
    <citation type="journal article" date="2013" name="Nature">
        <title>Draft genome of the wheat A-genome progenitor Triticum urartu.</title>
        <authorList>
            <person name="Ling H.Q."/>
            <person name="Zhao S."/>
            <person name="Liu D."/>
            <person name="Wang J."/>
            <person name="Sun H."/>
            <person name="Zhang C."/>
            <person name="Fan H."/>
            <person name="Li D."/>
            <person name="Dong L."/>
            <person name="Tao Y."/>
            <person name="Gao C."/>
            <person name="Wu H."/>
            <person name="Li Y."/>
            <person name="Cui Y."/>
            <person name="Guo X."/>
            <person name="Zheng S."/>
            <person name="Wang B."/>
            <person name="Yu K."/>
            <person name="Liang Q."/>
            <person name="Yang W."/>
            <person name="Lou X."/>
            <person name="Chen J."/>
            <person name="Feng M."/>
            <person name="Jian J."/>
            <person name="Zhang X."/>
            <person name="Luo G."/>
            <person name="Jiang Y."/>
            <person name="Liu J."/>
            <person name="Wang Z."/>
            <person name="Sha Y."/>
            <person name="Zhang B."/>
            <person name="Wu H."/>
            <person name="Tang D."/>
            <person name="Shen Q."/>
            <person name="Xue P."/>
            <person name="Zou S."/>
            <person name="Wang X."/>
            <person name="Liu X."/>
            <person name="Wang F."/>
            <person name="Yang Y."/>
            <person name="An X."/>
            <person name="Dong Z."/>
            <person name="Zhang K."/>
            <person name="Zhang X."/>
            <person name="Luo M.C."/>
            <person name="Dvorak J."/>
            <person name="Tong Y."/>
            <person name="Wang J."/>
            <person name="Yang H."/>
            <person name="Li Z."/>
            <person name="Wang D."/>
            <person name="Zhang A."/>
            <person name="Wang J."/>
        </authorList>
    </citation>
    <scope>NUCLEOTIDE SEQUENCE</scope>
    <source>
        <strain evidence="2">cv. G1812</strain>
    </source>
</reference>
<dbReference type="Proteomes" id="UP000015106">
    <property type="component" value="Chromosome 7"/>
</dbReference>
<organism evidence="1 2">
    <name type="scientific">Triticum urartu</name>
    <name type="common">Red wild einkorn</name>
    <name type="synonym">Crithodium urartu</name>
    <dbReference type="NCBI Taxonomy" id="4572"/>
    <lineage>
        <taxon>Eukaryota</taxon>
        <taxon>Viridiplantae</taxon>
        <taxon>Streptophyta</taxon>
        <taxon>Embryophyta</taxon>
        <taxon>Tracheophyta</taxon>
        <taxon>Spermatophyta</taxon>
        <taxon>Magnoliopsida</taxon>
        <taxon>Liliopsida</taxon>
        <taxon>Poales</taxon>
        <taxon>Poaceae</taxon>
        <taxon>BOP clade</taxon>
        <taxon>Pooideae</taxon>
        <taxon>Triticodae</taxon>
        <taxon>Triticeae</taxon>
        <taxon>Triticinae</taxon>
        <taxon>Triticum</taxon>
    </lineage>
</organism>
<evidence type="ECO:0000313" key="1">
    <source>
        <dbReference type="EnsemblPlants" id="TuG1812G0700003319.01.T01.cds289095"/>
    </source>
</evidence>
<reference evidence="1" key="2">
    <citation type="submission" date="2018-03" db="EMBL/GenBank/DDBJ databases">
        <title>The Triticum urartu genome reveals the dynamic nature of wheat genome evolution.</title>
        <authorList>
            <person name="Ling H."/>
            <person name="Ma B."/>
            <person name="Shi X."/>
            <person name="Liu H."/>
            <person name="Dong L."/>
            <person name="Sun H."/>
            <person name="Cao Y."/>
            <person name="Gao Q."/>
            <person name="Zheng S."/>
            <person name="Li Y."/>
            <person name="Yu Y."/>
            <person name="Du H."/>
            <person name="Qi M."/>
            <person name="Li Y."/>
            <person name="Yu H."/>
            <person name="Cui Y."/>
            <person name="Wang N."/>
            <person name="Chen C."/>
            <person name="Wu H."/>
            <person name="Zhao Y."/>
            <person name="Zhang J."/>
            <person name="Li Y."/>
            <person name="Zhou W."/>
            <person name="Zhang B."/>
            <person name="Hu W."/>
            <person name="Eijk M."/>
            <person name="Tang J."/>
            <person name="Witsenboer H."/>
            <person name="Zhao S."/>
            <person name="Li Z."/>
            <person name="Zhang A."/>
            <person name="Wang D."/>
            <person name="Liang C."/>
        </authorList>
    </citation>
    <scope>NUCLEOTIDE SEQUENCE [LARGE SCALE GENOMIC DNA]</scope>
    <source>
        <strain evidence="1">cv. G1812</strain>
    </source>
</reference>
<sequence length="109" mass="12196">MREKLSGGTKPRRSSRLSMNITNLSMLVNSCASTSMHRKDIQTSRHLVDSTHVCTASRAVMRDRIWWRISSGRLLILSLVISENPVGPMRLLDVLAIGKKKFPVSSAFT</sequence>
<evidence type="ECO:0000313" key="2">
    <source>
        <dbReference type="Proteomes" id="UP000015106"/>
    </source>
</evidence>
<accession>A0A8R7R019</accession>
<reference evidence="1" key="3">
    <citation type="submission" date="2022-06" db="UniProtKB">
        <authorList>
            <consortium name="EnsemblPlants"/>
        </authorList>
    </citation>
    <scope>IDENTIFICATION</scope>
</reference>
<proteinExistence type="predicted"/>
<name>A0A8R7R019_TRIUA</name>
<dbReference type="EnsemblPlants" id="TuG1812G0700003319.01.T01">
    <property type="protein sequence ID" value="TuG1812G0700003319.01.T01.cds289095"/>
    <property type="gene ID" value="TuG1812G0700003319.01"/>
</dbReference>
<keyword evidence="2" id="KW-1185">Reference proteome</keyword>
<protein>
    <submittedName>
        <fullName evidence="1">Uncharacterized protein</fullName>
    </submittedName>
</protein>
<dbReference type="AlphaFoldDB" id="A0A8R7R019"/>
<dbReference type="Gramene" id="TuG1812G0700003319.01.T01">
    <property type="protein sequence ID" value="TuG1812G0700003319.01.T01.cds289095"/>
    <property type="gene ID" value="TuG1812G0700003319.01"/>
</dbReference>